<evidence type="ECO:0000259" key="3">
    <source>
        <dbReference type="PROSITE" id="PS50093"/>
    </source>
</evidence>
<dbReference type="SUPFAM" id="SSF49265">
    <property type="entry name" value="Fibronectin type III"/>
    <property type="match status" value="1"/>
</dbReference>
<dbReference type="InterPro" id="IPR013783">
    <property type="entry name" value="Ig-like_fold"/>
</dbReference>
<evidence type="ECO:0000256" key="1">
    <source>
        <dbReference type="ARBA" id="ARBA00022737"/>
    </source>
</evidence>
<feature type="repeat" description="NHL" evidence="2">
    <location>
        <begin position="504"/>
        <end position="538"/>
    </location>
</feature>
<dbReference type="InterPro" id="IPR035986">
    <property type="entry name" value="PKD_dom_sf"/>
</dbReference>
<dbReference type="RefSeq" id="WP_089682204.1">
    <property type="nucleotide sequence ID" value="NZ_FNFO01000004.1"/>
</dbReference>
<dbReference type="InterPro" id="IPR011042">
    <property type="entry name" value="6-blade_b-propeller_TolB-like"/>
</dbReference>
<organism evidence="5 6">
    <name type="scientific">Catalinimonas alkaloidigena</name>
    <dbReference type="NCBI Taxonomy" id="1075417"/>
    <lineage>
        <taxon>Bacteria</taxon>
        <taxon>Pseudomonadati</taxon>
        <taxon>Bacteroidota</taxon>
        <taxon>Cytophagia</taxon>
        <taxon>Cytophagales</taxon>
        <taxon>Catalimonadaceae</taxon>
        <taxon>Catalinimonas</taxon>
    </lineage>
</organism>
<protein>
    <submittedName>
        <fullName evidence="5">NHL repeat-containing protein</fullName>
    </submittedName>
</protein>
<dbReference type="SUPFAM" id="SSF63825">
    <property type="entry name" value="YWTD domain"/>
    <property type="match status" value="1"/>
</dbReference>
<dbReference type="InterPro" id="IPR000601">
    <property type="entry name" value="PKD_dom"/>
</dbReference>
<dbReference type="STRING" id="1075417.SAMN05421823_104254"/>
<dbReference type="CDD" id="cd00146">
    <property type="entry name" value="PKD"/>
    <property type="match status" value="1"/>
</dbReference>
<dbReference type="PANTHER" id="PTHR46388">
    <property type="entry name" value="NHL REPEAT-CONTAINING PROTEIN 2"/>
    <property type="match status" value="1"/>
</dbReference>
<dbReference type="Pfam" id="PF13585">
    <property type="entry name" value="CHU_C"/>
    <property type="match status" value="1"/>
</dbReference>
<dbReference type="Pfam" id="PF25021">
    <property type="entry name" value="TEN_NHL"/>
    <property type="match status" value="1"/>
</dbReference>
<dbReference type="InterPro" id="IPR036179">
    <property type="entry name" value="Ig-like_dom_sf"/>
</dbReference>
<evidence type="ECO:0000313" key="6">
    <source>
        <dbReference type="Proteomes" id="UP000198510"/>
    </source>
</evidence>
<dbReference type="InterPro" id="IPR036116">
    <property type="entry name" value="FN3_sf"/>
</dbReference>
<keyword evidence="1" id="KW-0677">Repeat</keyword>
<dbReference type="Gene3D" id="2.60.40.10">
    <property type="entry name" value="Immunoglobulins"/>
    <property type="match status" value="7"/>
</dbReference>
<feature type="domain" description="Ig-like" evidence="4">
    <location>
        <begin position="1090"/>
        <end position="1164"/>
    </location>
</feature>
<dbReference type="PROSITE" id="PS50835">
    <property type="entry name" value="IG_LIKE"/>
    <property type="match status" value="2"/>
</dbReference>
<dbReference type="Proteomes" id="UP000198510">
    <property type="component" value="Unassembled WGS sequence"/>
</dbReference>
<dbReference type="SUPFAM" id="SSF48726">
    <property type="entry name" value="Immunoglobulin"/>
    <property type="match status" value="1"/>
</dbReference>
<dbReference type="EMBL" id="FNFO01000004">
    <property type="protein sequence ID" value="SDL05575.1"/>
    <property type="molecule type" value="Genomic_DNA"/>
</dbReference>
<dbReference type="InterPro" id="IPR007110">
    <property type="entry name" value="Ig-like_dom"/>
</dbReference>
<accession>A0A1G9GYA6</accession>
<dbReference type="InterPro" id="IPR001258">
    <property type="entry name" value="NHL_repeat"/>
</dbReference>
<feature type="domain" description="Ig-like" evidence="4">
    <location>
        <begin position="1422"/>
        <end position="1499"/>
    </location>
</feature>
<keyword evidence="6" id="KW-1185">Reference proteome</keyword>
<proteinExistence type="predicted"/>
<evidence type="ECO:0000259" key="4">
    <source>
        <dbReference type="PROSITE" id="PS50835"/>
    </source>
</evidence>
<dbReference type="PANTHER" id="PTHR46388:SF2">
    <property type="entry name" value="NHL REPEAT-CONTAINING PROTEIN 2"/>
    <property type="match status" value="1"/>
</dbReference>
<dbReference type="PROSITE" id="PS50093">
    <property type="entry name" value="PKD"/>
    <property type="match status" value="1"/>
</dbReference>
<sequence>MWTRSCLAWIFFTLALLGGSKVSAQIDYRLTLVPSFNTTFDSLYVDVMMARRSGSAPFELGTSNFVFDVNGSGIDLSTVSSDQIVRKGRWSATQTSAKYDQMTLTKGGLGNYLILNTYAKTGVAPPGVPVPDTNALIARLALPIANCAQNHGLTWRSQGDVTTYSGASVRSYGTFVNPTNGPLHPRLTPPFVNYTSTQSSITFSWPAVKLANRYEVSLDSGSTWTSIGAQTNYTISGLMPETVADLTVRAIGNFNGCSDTASSGVVLGITQNCSPLTYHLTPDTTLCAASSVTLRVRNVQPSGSYQVAWAGGAYTNNFDFTFSPTTDTLVYVAIRNTSVPSCTYLDSVLVRINPLGADWHAAGFRTSFCLADNPIELIPDFPGGVFTGPGVFYNTSLDKYYFKASLVGPGDHAITYAVCNQQVSQTFSVADAPCVTTVVAPGSGFGGGNLLRLPQSLFTACDGSIYVSDSEEGVVRRIDTLGRMTIIAGTPQVDSNNVGTVMAGQSYLRFPVGVVALTNGDVYIADAENHVIKKVSNGLVSVVAGSSALMPAPGHVPLMGQAAVPGTQARFNFPTGLAVDPNEEYLYIADSKNWVIKRYALATGEVVTFAGDGTYGFRDGTATVARFGQVVNMAADRGNLFLADDDNLSIRRIKINSTNPTEFNRNVVSTLTNRQVGFRDGPFSGAGAHQMRRSLGVSVDGSANVYFADTDNHSIRRVDTLGNVVTIAGNIPPADTNNLPGYADGAPDEARFFYPTALSVYINGFIDIADSENGAIRRLAIDNFREGIWNGLNPDFQYCLNEATDTLRSLYPGGVFSGDPDLLKWVNGRYLFVPSKVGTFEMTYTYAVGPCTQVFRQLVTISPRPVVTLNAEELLCGEGASVILIAGADSLTYAWSGPNGPIASTDSAIVVTEPGQYYVMGRNAAGCGTSATVLVKRVEATPVQIISPAPVCAGTAVVLRTQPAGFVSYRWNNGSTADSLVITSGGRYSVTAVDANGCSFSDTLTYNFTTIDASLTASGGICAGVAAALRVEPRGTGYLYYWAKDGNALGVSSNPDTTVLGEGVYSVRVQDPSGCLSAVRSVTIQIGTPPVAAILPPAATGQCVGVALTLDASASTGTLFQWFRNGVLLPGATNSTLQITDNGTYRVLVSNAQGCSAQAQYDVTSYYPPLGVSLDVVGTEAFCVGDSVTLTALVAQASANITGYQWLKNGNPIAGATDSTYKAYEAGIYRVIAYDANCSDTSAADAADTLLVNPRPSKLTLTASKTALCPSGDFVRLTVTGGTGATRFQWLRNNVPLSMGSRKDTLVTGGGTYKVIAYNTNYCDTTSNEVTLLVLPKPTVTLASLSGDSACVGDIIQLKTGGSTTLASYKYFRNGVPITGQITDASPSFLFYSTGTYKVVAFDSSGCNSDSAQVRIVARPQPFAALVPVGEVSACTNNTVTLSAASSNAGPNARYRWIRNGVADATSSASAELLVNKEGRYRVIVYNQMGCSDTSAVLVLRIRPTPVAAIQPADSALFCIGGSTVLTAVDSAGTADSYEWLNENGSMGVGTSEIQVSQPGWYRVVITNSAGCSDTSAAVRVAHYSDLPVARLSQIGGKTCPGSPIAFTHVGSENTVNIQYLRNGEPITDVMTPRDTFFMAQGQYQLVAFSAAGCSDTSAAVAPAFYRPPFAAIVPAQPQYYCAGDGGVAMSAATSAPGDTTIMGYQWLRYVGNVATPVAGITTNADTILSAGNFQVAVFDHNGCSDTSAVVQIIQTARPVAVLSQPVTTTACEGDSIRLSAGASREADSFEWLRNGVSVYKGTTKGDSIFYAAESGTYALVATNAGCSDTSVAVVSLSIAPRPELTLAAVTYACDAPSVTLNAGNPGARFRWNTGDTTQTLVVTTAGFYSVAITTPGGCTDSARTEVRFLTIPGRVEAQELGASCADETIALAATSSGNELEITWTTNGTGTLRNADQLTASYEPGPGDLDQVQFIITVRNPCGEARDTVTATILPSTEATFSYDPDAVLPGDPIRFTPLNLDPAHTYTWAFGDGTSSSEPSPVKSYPNEGKYRVWLTLQNQYGCRDTASVIVEVIRTQVVFVPNIFDPQADNPHNRTLRVYGTSIQSGDFMFRVYDRWGELLYETSSFEEANQTGWTGRRNNAGDLLPVGAYTYMVKGKFLDGTPFEKVGTATLIQ</sequence>
<name>A0A1G9GYA6_9BACT</name>
<dbReference type="Gene3D" id="2.120.10.30">
    <property type="entry name" value="TolB, C-terminal domain"/>
    <property type="match status" value="3"/>
</dbReference>
<dbReference type="OrthoDB" id="1488710at2"/>
<gene>
    <name evidence="5" type="ORF">SAMN05421823_104254</name>
</gene>
<dbReference type="SMART" id="SM00089">
    <property type="entry name" value="PKD"/>
    <property type="match status" value="3"/>
</dbReference>
<dbReference type="PROSITE" id="PS51125">
    <property type="entry name" value="NHL"/>
    <property type="match status" value="1"/>
</dbReference>
<evidence type="ECO:0000313" key="5">
    <source>
        <dbReference type="EMBL" id="SDL05575.1"/>
    </source>
</evidence>
<reference evidence="5 6" key="1">
    <citation type="submission" date="2016-10" db="EMBL/GenBank/DDBJ databases">
        <authorList>
            <person name="de Groot N.N."/>
        </authorList>
    </citation>
    <scope>NUCLEOTIDE SEQUENCE [LARGE SCALE GENOMIC DNA]</scope>
    <source>
        <strain evidence="5 6">DSM 25186</strain>
    </source>
</reference>
<dbReference type="SUPFAM" id="SSF49299">
    <property type="entry name" value="PKD domain"/>
    <property type="match status" value="1"/>
</dbReference>
<dbReference type="InterPro" id="IPR022409">
    <property type="entry name" value="PKD/Chitinase_dom"/>
</dbReference>
<dbReference type="InterPro" id="IPR056822">
    <property type="entry name" value="TEN_NHL"/>
</dbReference>
<evidence type="ECO:0000256" key="2">
    <source>
        <dbReference type="PROSITE-ProRule" id="PRU00504"/>
    </source>
</evidence>
<feature type="domain" description="PKD" evidence="3">
    <location>
        <begin position="2023"/>
        <end position="2075"/>
    </location>
</feature>
<dbReference type="Pfam" id="PF18911">
    <property type="entry name" value="PKD_4"/>
    <property type="match status" value="1"/>
</dbReference>